<evidence type="ECO:0000313" key="3">
    <source>
        <dbReference type="EMBL" id="KKL76905.1"/>
    </source>
</evidence>
<dbReference type="SUPFAM" id="SSF53955">
    <property type="entry name" value="Lysozyme-like"/>
    <property type="match status" value="1"/>
</dbReference>
<gene>
    <name evidence="3" type="ORF">LCGC14_2040200</name>
</gene>
<accession>A0A0F9H5K1</accession>
<feature type="transmembrane region" description="Helical" evidence="1">
    <location>
        <begin position="21"/>
        <end position="45"/>
    </location>
</feature>
<keyword evidence="1" id="KW-0472">Membrane</keyword>
<dbReference type="InterPro" id="IPR023346">
    <property type="entry name" value="Lysozyme-like_dom_sf"/>
</dbReference>
<protein>
    <recommendedName>
        <fullName evidence="2">Transglycosylase SLT domain-containing protein</fullName>
    </recommendedName>
</protein>
<dbReference type="EMBL" id="LAZR01023907">
    <property type="protein sequence ID" value="KKL76905.1"/>
    <property type="molecule type" value="Genomic_DNA"/>
</dbReference>
<dbReference type="Pfam" id="PF01464">
    <property type="entry name" value="SLT"/>
    <property type="match status" value="1"/>
</dbReference>
<dbReference type="PANTHER" id="PTHR37423:SF2">
    <property type="entry name" value="MEMBRANE-BOUND LYTIC MUREIN TRANSGLYCOSYLASE C"/>
    <property type="match status" value="1"/>
</dbReference>
<organism evidence="3">
    <name type="scientific">marine sediment metagenome</name>
    <dbReference type="NCBI Taxonomy" id="412755"/>
    <lineage>
        <taxon>unclassified sequences</taxon>
        <taxon>metagenomes</taxon>
        <taxon>ecological metagenomes</taxon>
    </lineage>
</organism>
<name>A0A0F9H5K1_9ZZZZ</name>
<feature type="domain" description="Transglycosylase SLT" evidence="2">
    <location>
        <begin position="145"/>
        <end position="250"/>
    </location>
</feature>
<evidence type="ECO:0000259" key="2">
    <source>
        <dbReference type="Pfam" id="PF01464"/>
    </source>
</evidence>
<dbReference type="Gene3D" id="1.10.530.10">
    <property type="match status" value="1"/>
</dbReference>
<dbReference type="CDD" id="cd00254">
    <property type="entry name" value="LT-like"/>
    <property type="match status" value="1"/>
</dbReference>
<proteinExistence type="predicted"/>
<evidence type="ECO:0000256" key="1">
    <source>
        <dbReference type="SAM" id="Phobius"/>
    </source>
</evidence>
<dbReference type="AlphaFoldDB" id="A0A0F9H5K1"/>
<comment type="caution">
    <text evidence="3">The sequence shown here is derived from an EMBL/GenBank/DDBJ whole genome shotgun (WGS) entry which is preliminary data.</text>
</comment>
<reference evidence="3" key="1">
    <citation type="journal article" date="2015" name="Nature">
        <title>Complex archaea that bridge the gap between prokaryotes and eukaryotes.</title>
        <authorList>
            <person name="Spang A."/>
            <person name="Saw J.H."/>
            <person name="Jorgensen S.L."/>
            <person name="Zaremba-Niedzwiedzka K."/>
            <person name="Martijn J."/>
            <person name="Lind A.E."/>
            <person name="van Eijk R."/>
            <person name="Schleper C."/>
            <person name="Guy L."/>
            <person name="Ettema T.J."/>
        </authorList>
    </citation>
    <scope>NUCLEOTIDE SEQUENCE</scope>
</reference>
<keyword evidence="1" id="KW-1133">Transmembrane helix</keyword>
<dbReference type="PANTHER" id="PTHR37423">
    <property type="entry name" value="SOLUBLE LYTIC MUREIN TRANSGLYCOSYLASE-RELATED"/>
    <property type="match status" value="1"/>
</dbReference>
<keyword evidence="1" id="KW-0812">Transmembrane</keyword>
<dbReference type="InterPro" id="IPR008258">
    <property type="entry name" value="Transglycosylase_SLT_dom_1"/>
</dbReference>
<sequence length="276" mass="32123">MILNRMFYAIWNYAKRHTFHFIFAAILAMLVVAQFSQYTLMWATYTYAKSNTTALTEYKSDVIETLQGEREVVFEAIEEQGREFVKQLEHSEMEVNSRIDILDSAIKPDEKRKMLVVKIRNAITDNTKTKLTIRKLNNIANATIDYSYQYNLSIAKVLAQMKTESNFNPEAISKAGAQGLMQIMPKTLIYEQLKEGKRLDPWNTYHNIKAGCSYMSEQVTDFTNYDHALQAYNWGPNNIRKYLAGEYTDDDMPAETKKYPISINKWTKVFEKYGLE</sequence>